<dbReference type="Proteomes" id="UP001302126">
    <property type="component" value="Unassembled WGS sequence"/>
</dbReference>
<dbReference type="PANTHER" id="PTHR10622:SF10">
    <property type="entry name" value="HET DOMAIN-CONTAINING PROTEIN"/>
    <property type="match status" value="1"/>
</dbReference>
<reference evidence="2" key="1">
    <citation type="journal article" date="2023" name="Mol. Phylogenet. Evol.">
        <title>Genome-scale phylogeny and comparative genomics of the fungal order Sordariales.</title>
        <authorList>
            <person name="Hensen N."/>
            <person name="Bonometti L."/>
            <person name="Westerberg I."/>
            <person name="Brannstrom I.O."/>
            <person name="Guillou S."/>
            <person name="Cros-Aarteil S."/>
            <person name="Calhoun S."/>
            <person name="Haridas S."/>
            <person name="Kuo A."/>
            <person name="Mondo S."/>
            <person name="Pangilinan J."/>
            <person name="Riley R."/>
            <person name="LaButti K."/>
            <person name="Andreopoulos B."/>
            <person name="Lipzen A."/>
            <person name="Chen C."/>
            <person name="Yan M."/>
            <person name="Daum C."/>
            <person name="Ng V."/>
            <person name="Clum A."/>
            <person name="Steindorff A."/>
            <person name="Ohm R.A."/>
            <person name="Martin F."/>
            <person name="Silar P."/>
            <person name="Natvig D.O."/>
            <person name="Lalanne C."/>
            <person name="Gautier V."/>
            <person name="Ament-Velasquez S.L."/>
            <person name="Kruys A."/>
            <person name="Hutchinson M.I."/>
            <person name="Powell A.J."/>
            <person name="Barry K."/>
            <person name="Miller A.N."/>
            <person name="Grigoriev I.V."/>
            <person name="Debuchy R."/>
            <person name="Gladieux P."/>
            <person name="Hiltunen Thoren M."/>
            <person name="Johannesson H."/>
        </authorList>
    </citation>
    <scope>NUCLEOTIDE SEQUENCE</scope>
    <source>
        <strain evidence="2">PSN309</strain>
    </source>
</reference>
<evidence type="ECO:0000313" key="2">
    <source>
        <dbReference type="EMBL" id="KAK4188580.1"/>
    </source>
</evidence>
<evidence type="ECO:0000256" key="1">
    <source>
        <dbReference type="SAM" id="MobiDB-lite"/>
    </source>
</evidence>
<organism evidence="2 3">
    <name type="scientific">Podospora australis</name>
    <dbReference type="NCBI Taxonomy" id="1536484"/>
    <lineage>
        <taxon>Eukaryota</taxon>
        <taxon>Fungi</taxon>
        <taxon>Dikarya</taxon>
        <taxon>Ascomycota</taxon>
        <taxon>Pezizomycotina</taxon>
        <taxon>Sordariomycetes</taxon>
        <taxon>Sordariomycetidae</taxon>
        <taxon>Sordariales</taxon>
        <taxon>Podosporaceae</taxon>
        <taxon>Podospora</taxon>
    </lineage>
</organism>
<name>A0AAN6WUR2_9PEZI</name>
<keyword evidence="3" id="KW-1185">Reference proteome</keyword>
<feature type="region of interest" description="Disordered" evidence="1">
    <location>
        <begin position="115"/>
        <end position="134"/>
    </location>
</feature>
<comment type="caution">
    <text evidence="2">The sequence shown here is derived from an EMBL/GenBank/DDBJ whole genome shotgun (WGS) entry which is preliminary data.</text>
</comment>
<evidence type="ECO:0000313" key="3">
    <source>
        <dbReference type="Proteomes" id="UP001302126"/>
    </source>
</evidence>
<accession>A0AAN6WUR2</accession>
<proteinExistence type="predicted"/>
<gene>
    <name evidence="2" type="ORF">QBC35DRAFT_189267</name>
</gene>
<reference evidence="2" key="2">
    <citation type="submission" date="2023-05" db="EMBL/GenBank/DDBJ databases">
        <authorList>
            <consortium name="Lawrence Berkeley National Laboratory"/>
            <person name="Steindorff A."/>
            <person name="Hensen N."/>
            <person name="Bonometti L."/>
            <person name="Westerberg I."/>
            <person name="Brannstrom I.O."/>
            <person name="Guillou S."/>
            <person name="Cros-Aarteil S."/>
            <person name="Calhoun S."/>
            <person name="Haridas S."/>
            <person name="Kuo A."/>
            <person name="Mondo S."/>
            <person name="Pangilinan J."/>
            <person name="Riley R."/>
            <person name="Labutti K."/>
            <person name="Andreopoulos B."/>
            <person name="Lipzen A."/>
            <person name="Chen C."/>
            <person name="Yanf M."/>
            <person name="Daum C."/>
            <person name="Ng V."/>
            <person name="Clum A."/>
            <person name="Ohm R."/>
            <person name="Martin F."/>
            <person name="Silar P."/>
            <person name="Natvig D."/>
            <person name="Lalanne C."/>
            <person name="Gautier V."/>
            <person name="Ament-Velasquez S.L."/>
            <person name="Kruys A."/>
            <person name="Hutchinson M.I."/>
            <person name="Powell A.J."/>
            <person name="Barry K."/>
            <person name="Miller A.N."/>
            <person name="Grigoriev I.V."/>
            <person name="Debuchy R."/>
            <person name="Gladieux P."/>
            <person name="Thoren M.H."/>
            <person name="Johannesson H."/>
        </authorList>
    </citation>
    <scope>NUCLEOTIDE SEQUENCE</scope>
    <source>
        <strain evidence="2">PSN309</strain>
    </source>
</reference>
<dbReference type="AlphaFoldDB" id="A0AAN6WUR2"/>
<sequence length="198" mass="22397">MEDRAYSLLGLFDINMPLLYGEGTKAFQRLQEEILRQSEDDSLFYHMGDTDDVFAQGPEDFARCVNVVRGTRAYMATPEHALARRISIHRTRVEPGFKVVPPPTVGDERVHLGRPWSRKRRKDRLPPDQARPGASRTYQALLNCGFGGASLILSLIEDSPGMLRRASYTGHSQAVASEEFTRSAVQMHLRLERRGQKV</sequence>
<dbReference type="EMBL" id="MU864386">
    <property type="protein sequence ID" value="KAK4188580.1"/>
    <property type="molecule type" value="Genomic_DNA"/>
</dbReference>
<protein>
    <submittedName>
        <fullName evidence="2">Uncharacterized protein</fullName>
    </submittedName>
</protein>
<dbReference type="PANTHER" id="PTHR10622">
    <property type="entry name" value="HET DOMAIN-CONTAINING PROTEIN"/>
    <property type="match status" value="1"/>
</dbReference>